<proteinExistence type="predicted"/>
<organism evidence="1 2">
    <name type="scientific">Rhizopus azygosporus</name>
    <name type="common">Rhizopus microsporus var. azygosporus</name>
    <dbReference type="NCBI Taxonomy" id="86630"/>
    <lineage>
        <taxon>Eukaryota</taxon>
        <taxon>Fungi</taxon>
        <taxon>Fungi incertae sedis</taxon>
        <taxon>Mucoromycota</taxon>
        <taxon>Mucoromycotina</taxon>
        <taxon>Mucoromycetes</taxon>
        <taxon>Mucorales</taxon>
        <taxon>Mucorineae</taxon>
        <taxon>Rhizopodaceae</taxon>
        <taxon>Rhizopus</taxon>
    </lineage>
</organism>
<dbReference type="EMBL" id="PJQL01002244">
    <property type="protein sequence ID" value="RCH84874.1"/>
    <property type="molecule type" value="Genomic_DNA"/>
</dbReference>
<sequence length="72" mass="8219">MKSSLMQEVAHEEGERVQKKLKASVAISSNDDCSVMSGSNVEEDETESRKNLWQDWKEFLNNAQNNNYLPSL</sequence>
<comment type="caution">
    <text evidence="1">The sequence shown here is derived from an EMBL/GenBank/DDBJ whole genome shotgun (WGS) entry which is preliminary data.</text>
</comment>
<evidence type="ECO:0000313" key="2">
    <source>
        <dbReference type="Proteomes" id="UP000252139"/>
    </source>
</evidence>
<name>A0A367J4I0_RHIAZ</name>
<feature type="non-terminal residue" evidence="1">
    <location>
        <position position="72"/>
    </location>
</feature>
<protein>
    <submittedName>
        <fullName evidence="1">Uncharacterized protein</fullName>
    </submittedName>
</protein>
<accession>A0A367J4I0</accession>
<gene>
    <name evidence="1" type="ORF">CU097_008226</name>
</gene>
<evidence type="ECO:0000313" key="1">
    <source>
        <dbReference type="EMBL" id="RCH84874.1"/>
    </source>
</evidence>
<dbReference type="AlphaFoldDB" id="A0A367J4I0"/>
<keyword evidence="2" id="KW-1185">Reference proteome</keyword>
<reference evidence="1 2" key="1">
    <citation type="journal article" date="2018" name="G3 (Bethesda)">
        <title>Phylogenetic and Phylogenomic Definition of Rhizopus Species.</title>
        <authorList>
            <person name="Gryganskyi A.P."/>
            <person name="Golan J."/>
            <person name="Dolatabadi S."/>
            <person name="Mondo S."/>
            <person name="Robb S."/>
            <person name="Idnurm A."/>
            <person name="Muszewska A."/>
            <person name="Steczkiewicz K."/>
            <person name="Masonjones S."/>
            <person name="Liao H.L."/>
            <person name="Gajdeczka M.T."/>
            <person name="Anike F."/>
            <person name="Vuek A."/>
            <person name="Anishchenko I.M."/>
            <person name="Voigt K."/>
            <person name="de Hoog G.S."/>
            <person name="Smith M.E."/>
            <person name="Heitman J."/>
            <person name="Vilgalys R."/>
            <person name="Stajich J.E."/>
        </authorList>
    </citation>
    <scope>NUCLEOTIDE SEQUENCE [LARGE SCALE GENOMIC DNA]</scope>
    <source>
        <strain evidence="1 2">CBS 357.93</strain>
    </source>
</reference>
<dbReference type="Proteomes" id="UP000252139">
    <property type="component" value="Unassembled WGS sequence"/>
</dbReference>